<evidence type="ECO:0000313" key="2">
    <source>
        <dbReference type="Proteomes" id="UP000789901"/>
    </source>
</evidence>
<dbReference type="Proteomes" id="UP000789901">
    <property type="component" value="Unassembled WGS sequence"/>
</dbReference>
<accession>A0ABN7XH83</accession>
<sequence>KGENKKKINIGSETQIEKGVSTKKINEQQFGSKNNKAELEIYIVWNILLGVKPIR</sequence>
<evidence type="ECO:0000313" key="1">
    <source>
        <dbReference type="EMBL" id="CAG8854584.1"/>
    </source>
</evidence>
<proteinExistence type="predicted"/>
<keyword evidence="2" id="KW-1185">Reference proteome</keyword>
<name>A0ABN7XH83_GIGMA</name>
<gene>
    <name evidence="1" type="ORF">GMARGA_LOCUS43405</name>
</gene>
<organism evidence="1 2">
    <name type="scientific">Gigaspora margarita</name>
    <dbReference type="NCBI Taxonomy" id="4874"/>
    <lineage>
        <taxon>Eukaryota</taxon>
        <taxon>Fungi</taxon>
        <taxon>Fungi incertae sedis</taxon>
        <taxon>Mucoromycota</taxon>
        <taxon>Glomeromycotina</taxon>
        <taxon>Glomeromycetes</taxon>
        <taxon>Diversisporales</taxon>
        <taxon>Gigasporaceae</taxon>
        <taxon>Gigaspora</taxon>
    </lineage>
</organism>
<reference evidence="1 2" key="1">
    <citation type="submission" date="2021-06" db="EMBL/GenBank/DDBJ databases">
        <authorList>
            <person name="Kallberg Y."/>
            <person name="Tangrot J."/>
            <person name="Rosling A."/>
        </authorList>
    </citation>
    <scope>NUCLEOTIDE SEQUENCE [LARGE SCALE GENOMIC DNA]</scope>
    <source>
        <strain evidence="1 2">120-4 pot B 10/14</strain>
    </source>
</reference>
<protein>
    <submittedName>
        <fullName evidence="1">7642_t:CDS:1</fullName>
    </submittedName>
</protein>
<dbReference type="EMBL" id="CAJVQB010140021">
    <property type="protein sequence ID" value="CAG8854584.1"/>
    <property type="molecule type" value="Genomic_DNA"/>
</dbReference>
<feature type="non-terminal residue" evidence="1">
    <location>
        <position position="1"/>
    </location>
</feature>
<comment type="caution">
    <text evidence="1">The sequence shown here is derived from an EMBL/GenBank/DDBJ whole genome shotgun (WGS) entry which is preliminary data.</text>
</comment>
<feature type="non-terminal residue" evidence="1">
    <location>
        <position position="55"/>
    </location>
</feature>